<comment type="caution">
    <text evidence="5">The sequence shown here is derived from an EMBL/GenBank/DDBJ whole genome shotgun (WGS) entry which is preliminary data.</text>
</comment>
<dbReference type="AlphaFoldDB" id="A0A9R1D397"/>
<dbReference type="InterPro" id="IPR046945">
    <property type="entry name" value="RHMD-like"/>
</dbReference>
<evidence type="ECO:0000256" key="1">
    <source>
        <dbReference type="ARBA" id="ARBA00001946"/>
    </source>
</evidence>
<dbReference type="Proteomes" id="UP001139494">
    <property type="component" value="Unassembled WGS sequence"/>
</dbReference>
<name>A0A9R1D397_9EURY</name>
<keyword evidence="6" id="KW-1185">Reference proteome</keyword>
<dbReference type="Pfam" id="PF13378">
    <property type="entry name" value="MR_MLE_C"/>
    <property type="match status" value="1"/>
</dbReference>
<dbReference type="InterPro" id="IPR029017">
    <property type="entry name" value="Enolase-like_N"/>
</dbReference>
<dbReference type="SFLD" id="SFLDG00179">
    <property type="entry name" value="mandelate_racemase"/>
    <property type="match status" value="1"/>
</dbReference>
<dbReference type="InterPro" id="IPR036849">
    <property type="entry name" value="Enolase-like_C_sf"/>
</dbReference>
<evidence type="ECO:0000256" key="3">
    <source>
        <dbReference type="ARBA" id="ARBA00022842"/>
    </source>
</evidence>
<dbReference type="GO" id="GO:0009063">
    <property type="term" value="P:amino acid catabolic process"/>
    <property type="evidence" value="ECO:0007669"/>
    <property type="project" value="InterPro"/>
</dbReference>
<sequence>MEITDVSVEKFRVEFEEASGISRGRSSSTRPAALVVVETDTGLTGIGEGYGPNASIIETVIEEKYRPKLLGMDPRDIESIWAEMVTKNTYWDQKGPGISAASGVDLALWDLLGKHHDEPVYRLLGGNAHGDRRPRAYASDLFWDDPDAMAETAAGYVEEGFTAVKTHLGRGLEADRERVRAIQDAIGDAELMVDMNCGYEPPEARRVGRMLAEEDVYWYEEPLSPYDVEGHAELREALSVPIATGENEYTKWGFLELFREGAIDYAMPDAMRCGGITETQKICALGEAFETVVTPHSYTTGVGLAATIHLVLSSPACRWIEYDVTDYPLYESLFVSPPELDEECRIELPTEPGLGVEIPDRIKSEYGVE</sequence>
<dbReference type="Pfam" id="PF02746">
    <property type="entry name" value="MR_MLE_N"/>
    <property type="match status" value="1"/>
</dbReference>
<dbReference type="PROSITE" id="PS00908">
    <property type="entry name" value="MR_MLE_1"/>
    <property type="match status" value="1"/>
</dbReference>
<evidence type="ECO:0000256" key="2">
    <source>
        <dbReference type="ARBA" id="ARBA00022723"/>
    </source>
</evidence>
<dbReference type="GO" id="GO:0016836">
    <property type="term" value="F:hydro-lyase activity"/>
    <property type="evidence" value="ECO:0007669"/>
    <property type="project" value="TreeGrafter"/>
</dbReference>
<dbReference type="PANTHER" id="PTHR13794">
    <property type="entry name" value="ENOLASE SUPERFAMILY, MANDELATE RACEMASE"/>
    <property type="match status" value="1"/>
</dbReference>
<evidence type="ECO:0000313" key="6">
    <source>
        <dbReference type="Proteomes" id="UP001139494"/>
    </source>
</evidence>
<dbReference type="PANTHER" id="PTHR13794:SF58">
    <property type="entry name" value="MITOCHONDRIAL ENOLASE SUPERFAMILY MEMBER 1"/>
    <property type="match status" value="1"/>
</dbReference>
<organism evidence="5 6">
    <name type="scientific">Natronomonas aquatica</name>
    <dbReference type="NCBI Taxonomy" id="2841590"/>
    <lineage>
        <taxon>Archaea</taxon>
        <taxon>Methanobacteriati</taxon>
        <taxon>Methanobacteriota</taxon>
        <taxon>Stenosarchaea group</taxon>
        <taxon>Halobacteria</taxon>
        <taxon>Halobacteriales</taxon>
        <taxon>Natronomonadaceae</taxon>
        <taxon>Natronomonas</taxon>
    </lineage>
</organism>
<gene>
    <name evidence="5" type="ORF">KM295_01080</name>
</gene>
<dbReference type="CDD" id="cd03316">
    <property type="entry name" value="MR_like"/>
    <property type="match status" value="1"/>
</dbReference>
<dbReference type="SUPFAM" id="SSF54826">
    <property type="entry name" value="Enolase N-terminal domain-like"/>
    <property type="match status" value="1"/>
</dbReference>
<dbReference type="GO" id="GO:0000287">
    <property type="term" value="F:magnesium ion binding"/>
    <property type="evidence" value="ECO:0007669"/>
    <property type="project" value="TreeGrafter"/>
</dbReference>
<dbReference type="SMART" id="SM00922">
    <property type="entry name" value="MR_MLE"/>
    <property type="match status" value="1"/>
</dbReference>
<protein>
    <submittedName>
        <fullName evidence="5">Mandelate racemase/muconate lactonizing enzyme family protein</fullName>
    </submittedName>
</protein>
<dbReference type="SUPFAM" id="SSF51604">
    <property type="entry name" value="Enolase C-terminal domain-like"/>
    <property type="match status" value="1"/>
</dbReference>
<dbReference type="GO" id="GO:0016052">
    <property type="term" value="P:carbohydrate catabolic process"/>
    <property type="evidence" value="ECO:0007669"/>
    <property type="project" value="TreeGrafter"/>
</dbReference>
<keyword evidence="3" id="KW-0460">Magnesium</keyword>
<dbReference type="EMBL" id="JAHLKM010000001">
    <property type="protein sequence ID" value="MCQ4332099.1"/>
    <property type="molecule type" value="Genomic_DNA"/>
</dbReference>
<comment type="cofactor">
    <cofactor evidence="1">
        <name>Mg(2+)</name>
        <dbReference type="ChEBI" id="CHEBI:18420"/>
    </cofactor>
</comment>
<dbReference type="Gene3D" id="3.20.20.120">
    <property type="entry name" value="Enolase-like C-terminal domain"/>
    <property type="match status" value="1"/>
</dbReference>
<keyword evidence="2" id="KW-0479">Metal-binding</keyword>
<dbReference type="InterPro" id="IPR013341">
    <property type="entry name" value="Mandelate_racemase_N_dom"/>
</dbReference>
<dbReference type="RefSeq" id="WP_256028016.1">
    <property type="nucleotide sequence ID" value="NZ_JAHLKM010000001.1"/>
</dbReference>
<feature type="domain" description="Mandelate racemase/muconate lactonizing enzyme C-terminal" evidence="4">
    <location>
        <begin position="146"/>
        <end position="241"/>
    </location>
</feature>
<evidence type="ECO:0000313" key="5">
    <source>
        <dbReference type="EMBL" id="MCQ4332099.1"/>
    </source>
</evidence>
<dbReference type="SFLD" id="SFLDS00001">
    <property type="entry name" value="Enolase"/>
    <property type="match status" value="1"/>
</dbReference>
<dbReference type="Gene3D" id="3.30.390.10">
    <property type="entry name" value="Enolase-like, N-terminal domain"/>
    <property type="match status" value="1"/>
</dbReference>
<proteinExistence type="predicted"/>
<dbReference type="InterPro" id="IPR013342">
    <property type="entry name" value="Mandelate_racemase_C"/>
</dbReference>
<evidence type="ECO:0000259" key="4">
    <source>
        <dbReference type="SMART" id="SM00922"/>
    </source>
</evidence>
<accession>A0A9R1D397</accession>
<reference evidence="5" key="1">
    <citation type="journal article" date="2023" name="Front. Microbiol.">
        <title>Genomic-based phylogenetic and metabolic analyses of the genus Natronomonas, and description of Natronomonas aquatica sp. nov.</title>
        <authorList>
            <person name="Garcia-Roldan A."/>
            <person name="Duran-Viseras A."/>
            <person name="de la Haba R.R."/>
            <person name="Corral P."/>
            <person name="Sanchez-Porro C."/>
            <person name="Ventosa A."/>
        </authorList>
    </citation>
    <scope>NUCLEOTIDE SEQUENCE</scope>
    <source>
        <strain evidence="5">F2-12</strain>
    </source>
</reference>
<dbReference type="InterPro" id="IPR018110">
    <property type="entry name" value="Mandel_Rmase/mucon_lact_enz_CS"/>
</dbReference>
<dbReference type="InterPro" id="IPR029065">
    <property type="entry name" value="Enolase_C-like"/>
</dbReference>